<protein>
    <recommendedName>
        <fullName evidence="13">3-oxoacyl-[acyl-carrier-protein] synthase 1</fullName>
        <ecNumber evidence="5">2.3.1.41</ecNumber>
    </recommendedName>
    <alternativeName>
        <fullName evidence="14">3-oxoacyl-[acyl-carrier-protein] synthase I</fullName>
    </alternativeName>
    <alternativeName>
        <fullName evidence="15">Beta-ketoacyl-ACP synthase I</fullName>
    </alternativeName>
</protein>
<dbReference type="Pfam" id="PF00109">
    <property type="entry name" value="ketoacyl-synt"/>
    <property type="match status" value="1"/>
</dbReference>
<name>A0A5S9PJZ3_9GAMM</name>
<comment type="catalytic activity">
    <reaction evidence="17">
        <text>a fatty acyl-[ACP] + malonyl-[ACP] + H(+) = a 3-oxoacyl-[ACP] + holo-[ACP] + CO2</text>
        <dbReference type="Rhea" id="RHEA:22836"/>
        <dbReference type="Rhea" id="RHEA-COMP:9623"/>
        <dbReference type="Rhea" id="RHEA-COMP:9685"/>
        <dbReference type="Rhea" id="RHEA-COMP:9916"/>
        <dbReference type="Rhea" id="RHEA-COMP:14125"/>
        <dbReference type="ChEBI" id="CHEBI:15378"/>
        <dbReference type="ChEBI" id="CHEBI:16526"/>
        <dbReference type="ChEBI" id="CHEBI:64479"/>
        <dbReference type="ChEBI" id="CHEBI:78449"/>
        <dbReference type="ChEBI" id="CHEBI:78776"/>
        <dbReference type="ChEBI" id="CHEBI:138651"/>
        <dbReference type="EC" id="2.3.1.41"/>
    </reaction>
    <physiologicalReaction direction="left-to-right" evidence="17">
        <dbReference type="Rhea" id="RHEA:22837"/>
    </physiologicalReaction>
</comment>
<keyword evidence="6" id="KW-0963">Cytoplasm</keyword>
<dbReference type="UniPathway" id="UPA00094"/>
<evidence type="ECO:0000259" key="19">
    <source>
        <dbReference type="PROSITE" id="PS52004"/>
    </source>
</evidence>
<keyword evidence="11" id="KW-0275">Fatty acid biosynthesis</keyword>
<evidence type="ECO:0000256" key="9">
    <source>
        <dbReference type="ARBA" id="ARBA00022832"/>
    </source>
</evidence>
<dbReference type="FunFam" id="3.40.47.10:FF:000006">
    <property type="entry name" value="3-oxoacyl-[acyl-carrier-protein] synthase I"/>
    <property type="match status" value="1"/>
</dbReference>
<evidence type="ECO:0000313" key="21">
    <source>
        <dbReference type="Proteomes" id="UP000434580"/>
    </source>
</evidence>
<evidence type="ECO:0000256" key="3">
    <source>
        <dbReference type="ARBA" id="ARBA00008467"/>
    </source>
</evidence>
<evidence type="ECO:0000256" key="12">
    <source>
        <dbReference type="ARBA" id="ARBA00023315"/>
    </source>
</evidence>
<dbReference type="Proteomes" id="UP000434580">
    <property type="component" value="Unassembled WGS sequence"/>
</dbReference>
<dbReference type="Gene3D" id="3.40.47.10">
    <property type="match status" value="2"/>
</dbReference>
<proteinExistence type="inferred from homology"/>
<dbReference type="InterPro" id="IPR014031">
    <property type="entry name" value="Ketoacyl_synth_C"/>
</dbReference>
<evidence type="ECO:0000256" key="1">
    <source>
        <dbReference type="ARBA" id="ARBA00004496"/>
    </source>
</evidence>
<evidence type="ECO:0000256" key="10">
    <source>
        <dbReference type="ARBA" id="ARBA00023098"/>
    </source>
</evidence>
<dbReference type="GO" id="GO:0006633">
    <property type="term" value="P:fatty acid biosynthetic process"/>
    <property type="evidence" value="ECO:0007669"/>
    <property type="project" value="UniProtKB-UniPathway"/>
</dbReference>
<feature type="domain" description="Ketosynthase family 3 (KS3)" evidence="19">
    <location>
        <begin position="1"/>
        <end position="402"/>
    </location>
</feature>
<comment type="similarity">
    <text evidence="3 18">Belongs to the thiolase-like superfamily. Beta-ketoacyl-ACP synthases family.</text>
</comment>
<dbReference type="InterPro" id="IPR016039">
    <property type="entry name" value="Thiolase-like"/>
</dbReference>
<dbReference type="GO" id="GO:0005829">
    <property type="term" value="C:cytosol"/>
    <property type="evidence" value="ECO:0007669"/>
    <property type="project" value="TreeGrafter"/>
</dbReference>
<dbReference type="InterPro" id="IPR018201">
    <property type="entry name" value="Ketoacyl_synth_AS"/>
</dbReference>
<evidence type="ECO:0000256" key="7">
    <source>
        <dbReference type="ARBA" id="ARBA00022516"/>
    </source>
</evidence>
<organism evidence="20 21">
    <name type="scientific">BD1-7 clade bacterium</name>
    <dbReference type="NCBI Taxonomy" id="2029982"/>
    <lineage>
        <taxon>Bacteria</taxon>
        <taxon>Pseudomonadati</taxon>
        <taxon>Pseudomonadota</taxon>
        <taxon>Gammaproteobacteria</taxon>
        <taxon>Cellvibrionales</taxon>
        <taxon>Spongiibacteraceae</taxon>
        <taxon>BD1-7 clade</taxon>
    </lineage>
</organism>
<evidence type="ECO:0000256" key="8">
    <source>
        <dbReference type="ARBA" id="ARBA00022679"/>
    </source>
</evidence>
<dbReference type="PROSITE" id="PS52004">
    <property type="entry name" value="KS3_2"/>
    <property type="match status" value="1"/>
</dbReference>
<evidence type="ECO:0000256" key="17">
    <source>
        <dbReference type="ARBA" id="ARBA00048506"/>
    </source>
</evidence>
<keyword evidence="9" id="KW-0276">Fatty acid metabolism</keyword>
<dbReference type="SUPFAM" id="SSF53901">
    <property type="entry name" value="Thiolase-like"/>
    <property type="match status" value="2"/>
</dbReference>
<dbReference type="PANTHER" id="PTHR11712">
    <property type="entry name" value="POLYKETIDE SYNTHASE-RELATED"/>
    <property type="match status" value="1"/>
</dbReference>
<evidence type="ECO:0000256" key="4">
    <source>
        <dbReference type="ARBA" id="ARBA00011738"/>
    </source>
</evidence>
<comment type="subcellular location">
    <subcellularLocation>
        <location evidence="1">Cytoplasm</location>
    </subcellularLocation>
</comment>
<evidence type="ECO:0000256" key="15">
    <source>
        <dbReference type="ARBA" id="ARBA00042143"/>
    </source>
</evidence>
<dbReference type="InterPro" id="IPR000794">
    <property type="entry name" value="Beta-ketoacyl_synthase"/>
</dbReference>
<keyword evidence="7" id="KW-0444">Lipid biosynthesis</keyword>
<keyword evidence="12 20" id="KW-0012">Acyltransferase</keyword>
<evidence type="ECO:0000256" key="2">
    <source>
        <dbReference type="ARBA" id="ARBA00005194"/>
    </source>
</evidence>
<evidence type="ECO:0000313" key="20">
    <source>
        <dbReference type="EMBL" id="CAA0104135.1"/>
    </source>
</evidence>
<dbReference type="PROSITE" id="PS00606">
    <property type="entry name" value="KS3_1"/>
    <property type="match status" value="1"/>
</dbReference>
<dbReference type="PANTHER" id="PTHR11712:SF306">
    <property type="entry name" value="3-OXOACYL-[ACYL-CARRIER-PROTEIN] SYNTHASE 1"/>
    <property type="match status" value="1"/>
</dbReference>
<dbReference type="SMART" id="SM00825">
    <property type="entry name" value="PKS_KS"/>
    <property type="match status" value="1"/>
</dbReference>
<evidence type="ECO:0000256" key="5">
    <source>
        <dbReference type="ARBA" id="ARBA00013191"/>
    </source>
</evidence>
<dbReference type="CDD" id="cd00834">
    <property type="entry name" value="KAS_I_II"/>
    <property type="match status" value="1"/>
</dbReference>
<keyword evidence="8 18" id="KW-0808">Transferase</keyword>
<comment type="pathway">
    <text evidence="2">Lipid metabolism; fatty acid biosynthesis.</text>
</comment>
<comment type="catalytic activity">
    <reaction evidence="16">
        <text>(3Z)-decenoyl-[ACP] + malonyl-[ACP] + H(+) = 3-oxo-(5Z)-dodecenoyl-[ACP] + holo-[ACP] + CO2</text>
        <dbReference type="Rhea" id="RHEA:54940"/>
        <dbReference type="Rhea" id="RHEA-COMP:9623"/>
        <dbReference type="Rhea" id="RHEA-COMP:9685"/>
        <dbReference type="Rhea" id="RHEA-COMP:9927"/>
        <dbReference type="Rhea" id="RHEA-COMP:14042"/>
        <dbReference type="ChEBI" id="CHEBI:15378"/>
        <dbReference type="ChEBI" id="CHEBI:16526"/>
        <dbReference type="ChEBI" id="CHEBI:64479"/>
        <dbReference type="ChEBI" id="CHEBI:78449"/>
        <dbReference type="ChEBI" id="CHEBI:78798"/>
        <dbReference type="ChEBI" id="CHEBI:138410"/>
    </reaction>
    <physiologicalReaction direction="left-to-right" evidence="16">
        <dbReference type="Rhea" id="RHEA:54941"/>
    </physiologicalReaction>
</comment>
<gene>
    <name evidence="20" type="primary">fabB_2</name>
    <name evidence="20" type="ORF">DPBNPPHM_01033</name>
</gene>
<dbReference type="EC" id="2.3.1.41" evidence="5"/>
<evidence type="ECO:0000256" key="16">
    <source>
        <dbReference type="ARBA" id="ARBA00048121"/>
    </source>
</evidence>
<keyword evidence="10" id="KW-0443">Lipid metabolism</keyword>
<evidence type="ECO:0000256" key="18">
    <source>
        <dbReference type="RuleBase" id="RU003694"/>
    </source>
</evidence>
<comment type="subunit">
    <text evidence="4">Homodimer.</text>
</comment>
<reference evidence="20 21" key="1">
    <citation type="submission" date="2019-11" db="EMBL/GenBank/DDBJ databases">
        <authorList>
            <person name="Holert J."/>
        </authorList>
    </citation>
    <scope>NUCLEOTIDE SEQUENCE [LARGE SCALE GENOMIC DNA]</scope>
    <source>
        <strain evidence="20">BC5_2</strain>
    </source>
</reference>
<dbReference type="AlphaFoldDB" id="A0A5S9PJZ3"/>
<sequence length="403" mass="42660">MRRVVVTGMGIVSSIGNSQKDVLESLKTGKSGIQFQPEYEELAMRSRVAGMIKDLDCPAIIPRKLYRFMGDAAAYCYVAMEQAIEQSGLEAEQISHLRTGLIMGSGGASSDVIVEGAELLKTKGIRKVGPYRVTSTMTSTISACLSTAYSIKGMNATMASACATSAHCIGYGAELIQWGKQDIIFAGGGDVEHWTQSCLFDGMGALTSKFNDNPEAASRPYDADRDGFAIASGGGVIVLEEREHAIARGATILAELVGYGTASDGSDMVAPSGEGAKNAMKMAREQADRPIDYINTHGTSTPVGDMIELNAIADTFADGFPPFSSTKSQTGHSLGAAGVHEAIYSILMLQNGFMAASRNVENRDPSLGDWPLVTEVTETHLDTIMSNSFGFGGTNVSLIFARA</sequence>
<dbReference type="Pfam" id="PF02801">
    <property type="entry name" value="Ketoacyl-synt_C"/>
    <property type="match status" value="1"/>
</dbReference>
<evidence type="ECO:0000256" key="14">
    <source>
        <dbReference type="ARBA" id="ARBA00041620"/>
    </source>
</evidence>
<dbReference type="GO" id="GO:0004315">
    <property type="term" value="F:3-oxoacyl-[acyl-carrier-protein] synthase activity"/>
    <property type="evidence" value="ECO:0007669"/>
    <property type="project" value="UniProtKB-EC"/>
</dbReference>
<evidence type="ECO:0000256" key="11">
    <source>
        <dbReference type="ARBA" id="ARBA00023160"/>
    </source>
</evidence>
<accession>A0A5S9PJZ3</accession>
<evidence type="ECO:0000256" key="13">
    <source>
        <dbReference type="ARBA" id="ARBA00039450"/>
    </source>
</evidence>
<dbReference type="OrthoDB" id="9808669at2"/>
<dbReference type="InterPro" id="IPR014030">
    <property type="entry name" value="Ketoacyl_synth_N"/>
</dbReference>
<dbReference type="EMBL" id="CACSII010000012">
    <property type="protein sequence ID" value="CAA0104135.1"/>
    <property type="molecule type" value="Genomic_DNA"/>
</dbReference>
<dbReference type="InterPro" id="IPR020841">
    <property type="entry name" value="PKS_Beta-ketoAc_synthase_dom"/>
</dbReference>
<evidence type="ECO:0000256" key="6">
    <source>
        <dbReference type="ARBA" id="ARBA00022490"/>
    </source>
</evidence>